<keyword evidence="6 10" id="KW-0573">Peptidoglycan synthesis</keyword>
<feature type="domain" description="Glycosyltransferase family 28 N-terminal" evidence="12">
    <location>
        <begin position="69"/>
        <end position="201"/>
    </location>
</feature>
<gene>
    <name evidence="10" type="primary">murG</name>
    <name evidence="14" type="ORF">FYJ74_04045</name>
</gene>
<keyword evidence="8 10" id="KW-0131">Cell cycle</keyword>
<feature type="binding site" evidence="10">
    <location>
        <position position="261"/>
    </location>
    <ligand>
        <name>UDP-N-acetyl-alpha-D-glucosamine</name>
        <dbReference type="ChEBI" id="CHEBI:57705"/>
    </ligand>
</feature>
<evidence type="ECO:0000313" key="14">
    <source>
        <dbReference type="EMBL" id="MST55213.1"/>
    </source>
</evidence>
<dbReference type="InterPro" id="IPR004276">
    <property type="entry name" value="GlycoTrans_28_N"/>
</dbReference>
<reference evidence="14 15" key="1">
    <citation type="submission" date="2019-08" db="EMBL/GenBank/DDBJ databases">
        <title>In-depth cultivation of the pig gut microbiome towards novel bacterial diversity and tailored functional studies.</title>
        <authorList>
            <person name="Wylensek D."/>
            <person name="Hitch T.C.A."/>
            <person name="Clavel T."/>
        </authorList>
    </citation>
    <scope>NUCLEOTIDE SEQUENCE [LARGE SCALE GENOMIC DNA]</scope>
    <source>
        <strain evidence="14 15">SM-530-WT-4B</strain>
    </source>
</reference>
<dbReference type="InterPro" id="IPR006009">
    <property type="entry name" value="GlcNAc_MurG"/>
</dbReference>
<comment type="subcellular location">
    <subcellularLocation>
        <location evidence="10">Cell membrane</location>
        <topology evidence="10">Peripheral membrane protein</topology>
        <orientation evidence="10">Cytoplasmic side</orientation>
    </subcellularLocation>
</comment>
<dbReference type="GO" id="GO:0008360">
    <property type="term" value="P:regulation of cell shape"/>
    <property type="evidence" value="ECO:0007669"/>
    <property type="project" value="UniProtKB-KW"/>
</dbReference>
<feature type="binding site" evidence="10">
    <location>
        <position position="351"/>
    </location>
    <ligand>
        <name>UDP-N-acetyl-alpha-D-glucosamine</name>
        <dbReference type="ChEBI" id="CHEBI:57705"/>
    </ligand>
</feature>
<dbReference type="Pfam" id="PF04101">
    <property type="entry name" value="Glyco_tran_28_C"/>
    <property type="match status" value="1"/>
</dbReference>
<evidence type="ECO:0000259" key="12">
    <source>
        <dbReference type="Pfam" id="PF03033"/>
    </source>
</evidence>
<sequence>MLRRGTAAIFHQSGRRHETDPSDRHASAVYQLRRHLAGIHVGKDRSADQTDQRTDRRRVEEDGDVTYRILLAAGGTGGHIIPSVAFGLWLQKRGESVIWLSGSRPLEDEIYKAHGVVPRRLSLEGSPLGVSGLRSLKRWKHLFSSFFEARAILKKERIDRCVLFGGYLSMPVLLAARCLHVPVLMHEQNTVAGKVTRFAARCGIPVACAWEECKGLGTAKKIVTGMPLREIHLIDKKDAQKRLLGTLLGDDEKLIIILGGSLGSGGMRKVLQDAQNMIKSTSYKVLCMGIKDEDRPFPEALTHEACWDMATVFSAADMIICRAGASTLAELRALGIPALVVPWLKAARQHQLSNAQYFSKLTGAPVFLEGSSQEQFRAALQSVAERRMSCEDSSAGAVKLYEALRSLTV</sequence>
<dbReference type="GO" id="GO:0005975">
    <property type="term" value="P:carbohydrate metabolic process"/>
    <property type="evidence" value="ECO:0007669"/>
    <property type="project" value="InterPro"/>
</dbReference>
<dbReference type="PANTHER" id="PTHR21015:SF22">
    <property type="entry name" value="GLYCOSYLTRANSFERASE"/>
    <property type="match status" value="1"/>
</dbReference>
<evidence type="ECO:0000256" key="9">
    <source>
        <dbReference type="ARBA" id="ARBA00023316"/>
    </source>
</evidence>
<keyword evidence="2 10" id="KW-0132">Cell division</keyword>
<dbReference type="GO" id="GO:0051301">
    <property type="term" value="P:cell division"/>
    <property type="evidence" value="ECO:0007669"/>
    <property type="project" value="UniProtKB-KW"/>
</dbReference>
<dbReference type="GO" id="GO:0005886">
    <property type="term" value="C:plasma membrane"/>
    <property type="evidence" value="ECO:0007669"/>
    <property type="project" value="UniProtKB-SubCell"/>
</dbReference>
<evidence type="ECO:0000256" key="10">
    <source>
        <dbReference type="HAMAP-Rule" id="MF_00033"/>
    </source>
</evidence>
<dbReference type="SUPFAM" id="SSF53756">
    <property type="entry name" value="UDP-Glycosyltransferase/glycogen phosphorylase"/>
    <property type="match status" value="1"/>
</dbReference>
<comment type="caution">
    <text evidence="14">The sequence shown here is derived from an EMBL/GenBank/DDBJ whole genome shotgun (WGS) entry which is preliminary data.</text>
</comment>
<evidence type="ECO:0000256" key="5">
    <source>
        <dbReference type="ARBA" id="ARBA00022960"/>
    </source>
</evidence>
<comment type="caution">
    <text evidence="10">Lacks conserved residue(s) required for the propagation of feature annotation.</text>
</comment>
<keyword evidence="15" id="KW-1185">Reference proteome</keyword>
<evidence type="ECO:0000256" key="1">
    <source>
        <dbReference type="ARBA" id="ARBA00022475"/>
    </source>
</evidence>
<feature type="domain" description="Glycosyl transferase family 28 C-terminal" evidence="13">
    <location>
        <begin position="255"/>
        <end position="389"/>
    </location>
</feature>
<dbReference type="CDD" id="cd03785">
    <property type="entry name" value="GT28_MurG"/>
    <property type="match status" value="1"/>
</dbReference>
<dbReference type="GO" id="GO:0050511">
    <property type="term" value="F:undecaprenyldiphospho-muramoylpentapeptide beta-N-acetylglucosaminyltransferase activity"/>
    <property type="evidence" value="ECO:0007669"/>
    <property type="project" value="UniProtKB-UniRule"/>
</dbReference>
<keyword evidence="1 10" id="KW-1003">Cell membrane</keyword>
<dbReference type="Pfam" id="PF03033">
    <property type="entry name" value="Glyco_transf_28"/>
    <property type="match status" value="1"/>
</dbReference>
<organism evidence="14 15">
    <name type="scientific">Pyramidobacter porci</name>
    <dbReference type="NCBI Taxonomy" id="2605789"/>
    <lineage>
        <taxon>Bacteria</taxon>
        <taxon>Thermotogati</taxon>
        <taxon>Synergistota</taxon>
        <taxon>Synergistia</taxon>
        <taxon>Synergistales</taxon>
        <taxon>Dethiosulfovibrionaceae</taxon>
        <taxon>Pyramidobacter</taxon>
    </lineage>
</organism>
<keyword evidence="7 10" id="KW-0472">Membrane</keyword>
<evidence type="ECO:0000256" key="3">
    <source>
        <dbReference type="ARBA" id="ARBA00022676"/>
    </source>
</evidence>
<evidence type="ECO:0000256" key="11">
    <source>
        <dbReference type="SAM" id="MobiDB-lite"/>
    </source>
</evidence>
<dbReference type="InterPro" id="IPR007235">
    <property type="entry name" value="Glyco_trans_28_C"/>
</dbReference>
<dbReference type="Proteomes" id="UP000473699">
    <property type="component" value="Unassembled WGS sequence"/>
</dbReference>
<dbReference type="PANTHER" id="PTHR21015">
    <property type="entry name" value="UDP-N-ACETYLGLUCOSAMINE--N-ACETYLMURAMYL-(PENTAPEPTIDE) PYROPHOSPHORYL-UNDECAPRENOL N-ACETYLGLUCOSAMINE TRANSFERASE 1"/>
    <property type="match status" value="1"/>
</dbReference>
<protein>
    <recommendedName>
        <fullName evidence="10">UDP-N-acetylglucosamine--N-acetylmuramyl-(pentapeptide) pyrophosphoryl-undecaprenol N-acetylglucosamine transferase</fullName>
        <ecNumber evidence="10">2.4.1.227</ecNumber>
    </recommendedName>
    <alternativeName>
        <fullName evidence="10">Undecaprenyl-PP-MurNAc-pentapeptide-UDPGlcNAc GlcNAc transferase</fullName>
    </alternativeName>
</protein>
<dbReference type="UniPathway" id="UPA00219"/>
<keyword evidence="9 10" id="KW-0961">Cell wall biogenesis/degradation</keyword>
<feature type="binding site" evidence="10">
    <location>
        <position position="189"/>
    </location>
    <ligand>
        <name>UDP-N-acetyl-alpha-D-glucosamine</name>
        <dbReference type="ChEBI" id="CHEBI:57705"/>
    </ligand>
</feature>
<feature type="binding site" evidence="10">
    <location>
        <begin position="76"/>
        <end position="78"/>
    </location>
    <ligand>
        <name>UDP-N-acetyl-alpha-D-glucosamine</name>
        <dbReference type="ChEBI" id="CHEBI:57705"/>
    </ligand>
</feature>
<keyword evidence="3 10" id="KW-0328">Glycosyltransferase</keyword>
<evidence type="ECO:0000256" key="2">
    <source>
        <dbReference type="ARBA" id="ARBA00022618"/>
    </source>
</evidence>
<evidence type="ECO:0000256" key="4">
    <source>
        <dbReference type="ARBA" id="ARBA00022679"/>
    </source>
</evidence>
<dbReference type="GO" id="GO:0071555">
    <property type="term" value="P:cell wall organization"/>
    <property type="evidence" value="ECO:0007669"/>
    <property type="project" value="UniProtKB-KW"/>
</dbReference>
<keyword evidence="4 10" id="KW-0808">Transferase</keyword>
<dbReference type="Gene3D" id="3.40.50.2000">
    <property type="entry name" value="Glycogen Phosphorylase B"/>
    <property type="match status" value="2"/>
</dbReference>
<dbReference type="HAMAP" id="MF_00033">
    <property type="entry name" value="MurG"/>
    <property type="match status" value="1"/>
</dbReference>
<accession>A0A6L5YAJ1</accession>
<feature type="binding site" evidence="10">
    <location>
        <position position="229"/>
    </location>
    <ligand>
        <name>UDP-N-acetyl-alpha-D-glucosamine</name>
        <dbReference type="ChEBI" id="CHEBI:57705"/>
    </ligand>
</feature>
<proteinExistence type="inferred from homology"/>
<comment type="catalytic activity">
    <reaction evidence="10">
        <text>di-trans,octa-cis-undecaprenyl diphospho-N-acetyl-alpha-D-muramoyl-L-alanyl-D-glutamyl-meso-2,6-diaminopimeloyl-D-alanyl-D-alanine + UDP-N-acetyl-alpha-D-glucosamine = di-trans,octa-cis-undecaprenyl diphospho-[N-acetyl-alpha-D-glucosaminyl-(1-&gt;4)]-N-acetyl-alpha-D-muramoyl-L-alanyl-D-glutamyl-meso-2,6-diaminopimeloyl-D-alanyl-D-alanine + UDP + H(+)</text>
        <dbReference type="Rhea" id="RHEA:31227"/>
        <dbReference type="ChEBI" id="CHEBI:15378"/>
        <dbReference type="ChEBI" id="CHEBI:57705"/>
        <dbReference type="ChEBI" id="CHEBI:58223"/>
        <dbReference type="ChEBI" id="CHEBI:61387"/>
        <dbReference type="ChEBI" id="CHEBI:61388"/>
        <dbReference type="EC" id="2.4.1.227"/>
    </reaction>
</comment>
<dbReference type="EMBL" id="VUNH01000003">
    <property type="protein sequence ID" value="MST55213.1"/>
    <property type="molecule type" value="Genomic_DNA"/>
</dbReference>
<evidence type="ECO:0000256" key="8">
    <source>
        <dbReference type="ARBA" id="ARBA00023306"/>
    </source>
</evidence>
<comment type="similarity">
    <text evidence="10">Belongs to the glycosyltransferase 28 family. MurG subfamily.</text>
</comment>
<comment type="function">
    <text evidence="10">Cell wall formation. Catalyzes the transfer of a GlcNAc subunit on undecaprenyl-pyrophosphoryl-MurNAc-pentapeptide (lipid intermediate I) to form undecaprenyl-pyrophosphoryl-MurNAc-(pentapeptide)GlcNAc (lipid intermediate II).</text>
</comment>
<dbReference type="EC" id="2.4.1.227" evidence="10"/>
<evidence type="ECO:0000256" key="6">
    <source>
        <dbReference type="ARBA" id="ARBA00022984"/>
    </source>
</evidence>
<evidence type="ECO:0000256" key="7">
    <source>
        <dbReference type="ARBA" id="ARBA00023136"/>
    </source>
</evidence>
<evidence type="ECO:0000313" key="15">
    <source>
        <dbReference type="Proteomes" id="UP000473699"/>
    </source>
</evidence>
<dbReference type="AlphaFoldDB" id="A0A6L5YAJ1"/>
<keyword evidence="5 10" id="KW-0133">Cell shape</keyword>
<evidence type="ECO:0000259" key="13">
    <source>
        <dbReference type="Pfam" id="PF04101"/>
    </source>
</evidence>
<feature type="region of interest" description="Disordered" evidence="11">
    <location>
        <begin position="1"/>
        <end position="23"/>
    </location>
</feature>
<dbReference type="GO" id="GO:0009252">
    <property type="term" value="P:peptidoglycan biosynthetic process"/>
    <property type="evidence" value="ECO:0007669"/>
    <property type="project" value="UniProtKB-UniRule"/>
</dbReference>
<name>A0A6L5YAJ1_9BACT</name>
<comment type="pathway">
    <text evidence="10">Cell wall biogenesis; peptidoglycan biosynthesis.</text>
</comment>